<keyword evidence="10" id="KW-1185">Reference proteome</keyword>
<keyword evidence="3" id="KW-0596">Phosphopantetheine</keyword>
<dbReference type="InterPro" id="IPR042099">
    <property type="entry name" value="ANL_N_sf"/>
</dbReference>
<dbReference type="InterPro" id="IPR040097">
    <property type="entry name" value="FAAL/FAAC"/>
</dbReference>
<dbReference type="InterPro" id="IPR025110">
    <property type="entry name" value="AMP-bd_C"/>
</dbReference>
<proteinExistence type="inferred from homology"/>
<dbReference type="CDD" id="cd05931">
    <property type="entry name" value="FAAL"/>
    <property type="match status" value="1"/>
</dbReference>
<protein>
    <submittedName>
        <fullName evidence="9">Amino acid adenylation domain-containing protein</fullName>
    </submittedName>
</protein>
<evidence type="ECO:0000256" key="6">
    <source>
        <dbReference type="ARBA" id="ARBA00023098"/>
    </source>
</evidence>
<dbReference type="GO" id="GO:0003824">
    <property type="term" value="F:catalytic activity"/>
    <property type="evidence" value="ECO:0007669"/>
    <property type="project" value="InterPro"/>
</dbReference>
<keyword evidence="4" id="KW-0597">Phosphoprotein</keyword>
<dbReference type="GO" id="GO:0043041">
    <property type="term" value="P:amino acid activation for nonribosomal peptide biosynthetic process"/>
    <property type="evidence" value="ECO:0007669"/>
    <property type="project" value="TreeGrafter"/>
</dbReference>
<feature type="domain" description="Carrier" evidence="8">
    <location>
        <begin position="584"/>
        <end position="657"/>
    </location>
</feature>
<comment type="cofactor">
    <cofactor evidence="1">
        <name>pantetheine 4'-phosphate</name>
        <dbReference type="ChEBI" id="CHEBI:47942"/>
    </cofactor>
</comment>
<dbReference type="InterPro" id="IPR000873">
    <property type="entry name" value="AMP-dep_synth/lig_dom"/>
</dbReference>
<dbReference type="InterPro" id="IPR020806">
    <property type="entry name" value="PKS_PP-bd"/>
</dbReference>
<dbReference type="Gene3D" id="3.30.559.10">
    <property type="entry name" value="Chloramphenicol acetyltransferase-like domain"/>
    <property type="match status" value="1"/>
</dbReference>
<dbReference type="InterPro" id="IPR023213">
    <property type="entry name" value="CAT-like_dom_sf"/>
</dbReference>
<dbReference type="SUPFAM" id="SSF56801">
    <property type="entry name" value="Acetyl-CoA synthetase-like"/>
    <property type="match status" value="2"/>
</dbReference>
<dbReference type="PANTHER" id="PTHR45527:SF1">
    <property type="entry name" value="FATTY ACID SYNTHASE"/>
    <property type="match status" value="1"/>
</dbReference>
<dbReference type="PROSITE" id="PS00455">
    <property type="entry name" value="AMP_BINDING"/>
    <property type="match status" value="2"/>
</dbReference>
<evidence type="ECO:0000256" key="5">
    <source>
        <dbReference type="ARBA" id="ARBA00022832"/>
    </source>
</evidence>
<accession>A0A2T0MQD6</accession>
<comment type="similarity">
    <text evidence="2">Belongs to the ATP-dependent AMP-binding enzyme family.</text>
</comment>
<dbReference type="FunFam" id="3.40.50.12780:FF:000013">
    <property type="entry name" value="Long-chain-fatty-acid--AMP ligase FadD32"/>
    <property type="match status" value="1"/>
</dbReference>
<dbReference type="Gene3D" id="3.40.50.1820">
    <property type="entry name" value="alpha/beta hydrolase"/>
    <property type="match status" value="1"/>
</dbReference>
<dbReference type="GO" id="GO:0071766">
    <property type="term" value="P:Actinobacterium-type cell wall biogenesis"/>
    <property type="evidence" value="ECO:0007669"/>
    <property type="project" value="UniProtKB-ARBA"/>
</dbReference>
<dbReference type="FunFam" id="3.40.50.980:FF:000002">
    <property type="entry name" value="Enterobactin synthetase component F"/>
    <property type="match status" value="1"/>
</dbReference>
<sequence length="1747" mass="185509">MPADANGTLVTLLRARAAAAPGDVALEFDDGKEEAIDYAGLDRRARALAALLAEHAGPGERALLVYPPGLDYVAGFFGCLYAGLVAVPVYPPVGGRGLERLQAIAADAGAALVLTDAAGLAVTAPLLDLAPSLRWLATDALSGSYADAWDGAHPARDDLALLQYTSGSTGRPKGVMVRHGNLMANAGSLAHALGLGADSRGVSWLPPYHDMGLIGGILQPIYSGFPCTLMSPMSFLRSPYRWLEVMSRKQATISAAPDFAYLECLRRIGAEERESLDLSAWRHALVGAEPVRASTLDGFARAFGSSGFRATSFYPCYGLAEATLFVTGGAVPGTGPKVIEVDREELERGRAVMADRPGNGDSGRDGGRRKVVLTGCGSSRSDDLVVVVDSAGRACADGEVGEVWVGGSTVAAGYWRRPAETERAFLARLAGEGERAFLRTGDLGFQHDGELYITGRAKDLMVIRGRNHHPQDVEETASAAHPLLRQGRAAAFSVDDGVEERVVLVHEVTGGFQASDGAAVIRAIRAALALEHGLDLRDVALVRAGKIPRTTSGKVRRSECRARWLAGSLGILANDRPAPSGQVARTVTPVTELVAAAIDLPAAELDVDRPLVGLGLDSLRAARLSAQVEASGVRMPLDRLLNGMSTKELQQAIDDGRADTGRMRRGGAPERAGAASGGGSGPVRPSPAQEWIWSLDQLGAGGAYHVLAVLRLRGPLDAGLLRASLGVLVERHEALRSVFAATPEGGLEVTVRPVGDLDLPTVDLTGAAEGAARADELIRDLGAEPFDLAEGPLLRMMAIRLADDDWRLGVAAHHIAVDGWSLGLLVRRLGEYYGALAEGRPLPGLSAARLVPADGDTEAHEAFWRDRLAGARAVELPAHAPRPRTPSWAGAWLPFELDESLAARLRARAAEQRVTPFMFLLAALSAVLSRWSGQDDLVVGAPVAGRPHPEMSELVGSYVNTLPLRIDTSGDPTFARLLDRARDTCLTAYAHQDLRFERILRAAGGMPSRDRGQLVRVLLTFQTFPLQPWEAGGVCADPVELPSPGAQAELALHLTERPDGTLAGHAVYATHLFDETMIATLLDGLTAAVTAAVENPDLPVRDLPLLGEPALHRILDEFSGARSAPEPPGMIHELVEKQAEACPDRVAVRSDDGVLTYRELMTRADRLVPRLRSLGCGPDALVAVCLPRSPALLVALLAVLKAGGAYLPLDPSYPPERLAFQLSDTGACALLTTRDTAPGAHEGLAVLFLDEDPGPAAPAAVAPPAARPANMANLANVLYTSGSTGRPKGVMTSHGSLAGRLAWMQEAYPLRSGEVVLHKTPVGFDVSGWELFWPLMAGATVQLARPGGHRNPDYLARTIREQAVSVCHFVPSMLRAFLDEPAAAGCAATLRHVICSGEELPPALVARFHRTLPGVELHNLYGPTEAAIDVTAHRVTSDDTVRTRVPIGRAVPGARLYVLDPYGHPVPPYVPGELHIGGPAVARGYHGRPGLTAECFVPDRLTPGGRLYRTGDRARWLGDGRLEFLGRLDDQVKIRGVRIEPGEVENALLAHPGLSACAVLVEGAREGRPRLVAHVVPAAARPLPEGAHLREFLARRLPAAMVPTAFVRHAELPLGANGKLDRTRLAGGVALPMRDAPPTPPRTVIERRLAGIWEEVLGLTAVSVTDDFFDLGGDSLLATRIMARIHGVFGVRLPIEELLVNGLTIERLAGALPVFQAERADPEELRSLLHQVSDLTDEQVTGLLDGA</sequence>
<dbReference type="SUPFAM" id="SSF52777">
    <property type="entry name" value="CoA-dependent acyltransferases"/>
    <property type="match status" value="2"/>
</dbReference>
<reference evidence="9 10" key="1">
    <citation type="submission" date="2018-03" db="EMBL/GenBank/DDBJ databases">
        <title>Genomic Encyclopedia of Type Strains, Phase III (KMG-III): the genomes of soil and plant-associated and newly described type strains.</title>
        <authorList>
            <person name="Whitman W."/>
        </authorList>
    </citation>
    <scope>NUCLEOTIDE SEQUENCE [LARGE SCALE GENOMIC DNA]</scope>
    <source>
        <strain evidence="9 10">CGMCC 4.7104</strain>
    </source>
</reference>
<dbReference type="Pfam" id="PF13193">
    <property type="entry name" value="AMP-binding_C"/>
    <property type="match status" value="1"/>
</dbReference>
<gene>
    <name evidence="9" type="ORF">B0I32_117136</name>
</gene>
<dbReference type="OrthoDB" id="3802848at2"/>
<dbReference type="PANTHER" id="PTHR45527">
    <property type="entry name" value="NONRIBOSOMAL PEPTIDE SYNTHETASE"/>
    <property type="match status" value="1"/>
</dbReference>
<dbReference type="InterPro" id="IPR045851">
    <property type="entry name" value="AMP-bd_C_sf"/>
</dbReference>
<dbReference type="NCBIfam" id="TIGR01733">
    <property type="entry name" value="AA-adenyl-dom"/>
    <property type="match status" value="1"/>
</dbReference>
<name>A0A2T0MQD6_9ACTN</name>
<organism evidence="9 10">
    <name type="scientific">Nonomuraea fuscirosea</name>
    <dbReference type="NCBI Taxonomy" id="1291556"/>
    <lineage>
        <taxon>Bacteria</taxon>
        <taxon>Bacillati</taxon>
        <taxon>Actinomycetota</taxon>
        <taxon>Actinomycetes</taxon>
        <taxon>Streptosporangiales</taxon>
        <taxon>Streptosporangiaceae</taxon>
        <taxon>Nonomuraea</taxon>
    </lineage>
</organism>
<dbReference type="Pfam" id="PF23024">
    <property type="entry name" value="AMP-dom_DIP2-like"/>
    <property type="match status" value="1"/>
</dbReference>
<evidence type="ECO:0000256" key="1">
    <source>
        <dbReference type="ARBA" id="ARBA00001957"/>
    </source>
</evidence>
<dbReference type="Pfam" id="PF00668">
    <property type="entry name" value="Condensation"/>
    <property type="match status" value="1"/>
</dbReference>
<dbReference type="InterPro" id="IPR001242">
    <property type="entry name" value="Condensation_dom"/>
</dbReference>
<dbReference type="GO" id="GO:0008610">
    <property type="term" value="P:lipid biosynthetic process"/>
    <property type="evidence" value="ECO:0007669"/>
    <property type="project" value="InterPro"/>
</dbReference>
<dbReference type="CDD" id="cd19531">
    <property type="entry name" value="LCL_NRPS-like"/>
    <property type="match status" value="1"/>
</dbReference>
<dbReference type="Pfam" id="PF00501">
    <property type="entry name" value="AMP-binding"/>
    <property type="match status" value="2"/>
</dbReference>
<feature type="domain" description="Carrier" evidence="8">
    <location>
        <begin position="1640"/>
        <end position="1716"/>
    </location>
</feature>
<dbReference type="InterPro" id="IPR029058">
    <property type="entry name" value="AB_hydrolase_fold"/>
</dbReference>
<evidence type="ECO:0000256" key="3">
    <source>
        <dbReference type="ARBA" id="ARBA00022450"/>
    </source>
</evidence>
<dbReference type="Gene3D" id="3.30.300.30">
    <property type="match status" value="2"/>
</dbReference>
<dbReference type="GO" id="GO:0006631">
    <property type="term" value="P:fatty acid metabolic process"/>
    <property type="evidence" value="ECO:0007669"/>
    <property type="project" value="UniProtKB-KW"/>
</dbReference>
<dbReference type="GO" id="GO:0031177">
    <property type="term" value="F:phosphopantetheine binding"/>
    <property type="evidence" value="ECO:0007669"/>
    <property type="project" value="InterPro"/>
</dbReference>
<dbReference type="Proteomes" id="UP000238312">
    <property type="component" value="Unassembled WGS sequence"/>
</dbReference>
<evidence type="ECO:0000256" key="2">
    <source>
        <dbReference type="ARBA" id="ARBA00006432"/>
    </source>
</evidence>
<dbReference type="PROSITE" id="PS50075">
    <property type="entry name" value="CARRIER"/>
    <property type="match status" value="2"/>
</dbReference>
<dbReference type="CDD" id="cd17646">
    <property type="entry name" value="A_NRPS_AB3403-like"/>
    <property type="match status" value="1"/>
</dbReference>
<evidence type="ECO:0000256" key="4">
    <source>
        <dbReference type="ARBA" id="ARBA00022553"/>
    </source>
</evidence>
<dbReference type="GO" id="GO:0005737">
    <property type="term" value="C:cytoplasm"/>
    <property type="evidence" value="ECO:0007669"/>
    <property type="project" value="TreeGrafter"/>
</dbReference>
<dbReference type="RefSeq" id="WP_106247099.1">
    <property type="nucleotide sequence ID" value="NZ_PVNG01000017.1"/>
</dbReference>
<keyword evidence="6" id="KW-0443">Lipid metabolism</keyword>
<dbReference type="InterPro" id="IPR006162">
    <property type="entry name" value="Ppantetheine_attach_site"/>
</dbReference>
<dbReference type="SMART" id="SM00823">
    <property type="entry name" value="PKS_PP"/>
    <property type="match status" value="2"/>
</dbReference>
<dbReference type="Gene3D" id="3.40.50.12780">
    <property type="entry name" value="N-terminal domain of ligase-like"/>
    <property type="match status" value="2"/>
</dbReference>
<dbReference type="InterPro" id="IPR036736">
    <property type="entry name" value="ACP-like_sf"/>
</dbReference>
<dbReference type="Gene3D" id="1.10.1200.10">
    <property type="entry name" value="ACP-like"/>
    <property type="match status" value="1"/>
</dbReference>
<dbReference type="InterPro" id="IPR009081">
    <property type="entry name" value="PP-bd_ACP"/>
</dbReference>
<dbReference type="EMBL" id="PVNG01000017">
    <property type="protein sequence ID" value="PRX60369.1"/>
    <property type="molecule type" value="Genomic_DNA"/>
</dbReference>
<dbReference type="FunFam" id="3.40.50.12780:FF:000012">
    <property type="entry name" value="Non-ribosomal peptide synthetase"/>
    <property type="match status" value="1"/>
</dbReference>
<comment type="caution">
    <text evidence="9">The sequence shown here is derived from an EMBL/GenBank/DDBJ whole genome shotgun (WGS) entry which is preliminary data.</text>
</comment>
<dbReference type="InterPro" id="IPR010071">
    <property type="entry name" value="AA_adenyl_dom"/>
</dbReference>
<keyword evidence="5" id="KW-0276">Fatty acid metabolism</keyword>
<evidence type="ECO:0000259" key="8">
    <source>
        <dbReference type="PROSITE" id="PS50075"/>
    </source>
</evidence>
<dbReference type="InterPro" id="IPR020845">
    <property type="entry name" value="AMP-binding_CS"/>
</dbReference>
<evidence type="ECO:0000313" key="10">
    <source>
        <dbReference type="Proteomes" id="UP000238312"/>
    </source>
</evidence>
<dbReference type="FunFam" id="3.40.50.980:FF:000001">
    <property type="entry name" value="Non-ribosomal peptide synthetase"/>
    <property type="match status" value="1"/>
</dbReference>
<dbReference type="Pfam" id="PF00550">
    <property type="entry name" value="PP-binding"/>
    <property type="match status" value="2"/>
</dbReference>
<feature type="region of interest" description="Disordered" evidence="7">
    <location>
        <begin position="654"/>
        <end position="685"/>
    </location>
</feature>
<dbReference type="SUPFAM" id="SSF47336">
    <property type="entry name" value="ACP-like"/>
    <property type="match status" value="2"/>
</dbReference>
<dbReference type="PROSITE" id="PS00012">
    <property type="entry name" value="PHOSPHOPANTETHEINE"/>
    <property type="match status" value="1"/>
</dbReference>
<evidence type="ECO:0000313" key="9">
    <source>
        <dbReference type="EMBL" id="PRX60369.1"/>
    </source>
</evidence>
<dbReference type="Gene3D" id="3.30.559.30">
    <property type="entry name" value="Nonribosomal peptide synthetase, condensation domain"/>
    <property type="match status" value="1"/>
</dbReference>
<dbReference type="GO" id="GO:0044550">
    <property type="term" value="P:secondary metabolite biosynthetic process"/>
    <property type="evidence" value="ECO:0007669"/>
    <property type="project" value="TreeGrafter"/>
</dbReference>
<evidence type="ECO:0000256" key="7">
    <source>
        <dbReference type="SAM" id="MobiDB-lite"/>
    </source>
</evidence>